<accession>A0A8C6NZV5</accession>
<dbReference type="AlphaFoldDB" id="A0A8C6NZV5"/>
<evidence type="ECO:0000313" key="1">
    <source>
        <dbReference type="Ensembl" id="ENSNFUP00015036224.1"/>
    </source>
</evidence>
<reference evidence="1" key="1">
    <citation type="submission" date="2014-08" db="EMBL/GenBank/DDBJ databases">
        <authorList>
            <person name="Senf B."/>
            <person name="Petzold A."/>
            <person name="Downie B.R."/>
            <person name="Koch P."/>
            <person name="Platzer M."/>
        </authorList>
    </citation>
    <scope>NUCLEOTIDE SEQUENCE [LARGE SCALE GENOMIC DNA]</scope>
    <source>
        <strain evidence="1">GRZ</strain>
    </source>
</reference>
<dbReference type="Ensembl" id="ENSNFUT00015037823.1">
    <property type="protein sequence ID" value="ENSNFUP00015036224.1"/>
    <property type="gene ID" value="ENSNFUG00015017558.1"/>
</dbReference>
<protein>
    <submittedName>
        <fullName evidence="1">Uncharacterized protein</fullName>
    </submittedName>
</protein>
<sequence length="163" mass="18412">VVPRSIVHFGLGGFHLYGPRAHVQQQVQTPIQKFNSRSVTDLRVFLAASSIFTLLRFSMSEQDESVGLGCTEIKRYGPHPLGVPLGETDVGLRSLKGNRVQCCHVLTPVGHLTLYLHLWVQEPSHPRQFQTDVIVLVHHLCWRGEVSGYSFMWLKMSNPNEKV</sequence>
<organism evidence="1 2">
    <name type="scientific">Nothobranchius furzeri</name>
    <name type="common">Turquoise killifish</name>
    <dbReference type="NCBI Taxonomy" id="105023"/>
    <lineage>
        <taxon>Eukaryota</taxon>
        <taxon>Metazoa</taxon>
        <taxon>Chordata</taxon>
        <taxon>Craniata</taxon>
        <taxon>Vertebrata</taxon>
        <taxon>Euteleostomi</taxon>
        <taxon>Actinopterygii</taxon>
        <taxon>Neopterygii</taxon>
        <taxon>Teleostei</taxon>
        <taxon>Neoteleostei</taxon>
        <taxon>Acanthomorphata</taxon>
        <taxon>Ovalentaria</taxon>
        <taxon>Atherinomorphae</taxon>
        <taxon>Cyprinodontiformes</taxon>
        <taxon>Nothobranchiidae</taxon>
        <taxon>Nothobranchius</taxon>
    </lineage>
</organism>
<proteinExistence type="predicted"/>
<evidence type="ECO:0000313" key="2">
    <source>
        <dbReference type="Proteomes" id="UP000694548"/>
    </source>
</evidence>
<reference evidence="1" key="2">
    <citation type="submission" date="2025-08" db="UniProtKB">
        <authorList>
            <consortium name="Ensembl"/>
        </authorList>
    </citation>
    <scope>IDENTIFICATION</scope>
</reference>
<name>A0A8C6NZV5_NOTFU</name>
<dbReference type="GeneTree" id="ENSGT00990000204009"/>
<keyword evidence="2" id="KW-1185">Reference proteome</keyword>
<dbReference type="Proteomes" id="UP000694548">
    <property type="component" value="Chromosome sgr16"/>
</dbReference>
<reference evidence="1" key="3">
    <citation type="submission" date="2025-09" db="UniProtKB">
        <authorList>
            <consortium name="Ensembl"/>
        </authorList>
    </citation>
    <scope>IDENTIFICATION</scope>
</reference>